<feature type="compositionally biased region" description="Polar residues" evidence="8">
    <location>
        <begin position="113"/>
        <end position="123"/>
    </location>
</feature>
<dbReference type="FunFam" id="1.10.1420.10:FF:000005">
    <property type="entry name" value="DNA mismatch repair protein"/>
    <property type="match status" value="1"/>
</dbReference>
<dbReference type="VEuPathDB" id="FungiDB:SPPG_00067"/>
<dbReference type="SUPFAM" id="SSF52540">
    <property type="entry name" value="P-loop containing nucleoside triphosphate hydrolases"/>
    <property type="match status" value="1"/>
</dbReference>
<dbReference type="InterPro" id="IPR036187">
    <property type="entry name" value="DNA_mismatch_repair_MutS_sf"/>
</dbReference>
<dbReference type="Pfam" id="PF05192">
    <property type="entry name" value="MutS_III"/>
    <property type="match status" value="1"/>
</dbReference>
<feature type="region of interest" description="Disordered" evidence="8">
    <location>
        <begin position="151"/>
        <end position="276"/>
    </location>
</feature>
<keyword evidence="5 6" id="KW-0238">DNA-binding</keyword>
<dbReference type="SUPFAM" id="SSF55271">
    <property type="entry name" value="DNA repair protein MutS, domain I"/>
    <property type="match status" value="1"/>
</dbReference>
<evidence type="ECO:0000256" key="3">
    <source>
        <dbReference type="ARBA" id="ARBA00022763"/>
    </source>
</evidence>
<evidence type="ECO:0000256" key="5">
    <source>
        <dbReference type="ARBA" id="ARBA00023125"/>
    </source>
</evidence>
<protein>
    <recommendedName>
        <fullName evidence="6">DNA mismatch repair protein</fullName>
    </recommendedName>
</protein>
<dbReference type="FunFam" id="3.40.1170.10:FF:000002">
    <property type="entry name" value="DNA mismatch repair protein"/>
    <property type="match status" value="1"/>
</dbReference>
<dbReference type="InterPro" id="IPR016151">
    <property type="entry name" value="DNA_mismatch_repair_MutS_N"/>
</dbReference>
<dbReference type="GO" id="GO:0005524">
    <property type="term" value="F:ATP binding"/>
    <property type="evidence" value="ECO:0007669"/>
    <property type="project" value="UniProtKB-UniRule"/>
</dbReference>
<dbReference type="InterPro" id="IPR000432">
    <property type="entry name" value="DNA_mismatch_repair_MutS_C"/>
</dbReference>
<dbReference type="GO" id="GO:0140664">
    <property type="term" value="F:ATP-dependent DNA damage sensor activity"/>
    <property type="evidence" value="ECO:0007669"/>
    <property type="project" value="InterPro"/>
</dbReference>
<reference evidence="10 11" key="1">
    <citation type="submission" date="2009-08" db="EMBL/GenBank/DDBJ databases">
        <title>The Genome Sequence of Spizellomyces punctatus strain DAOM BR117.</title>
        <authorList>
            <consortium name="The Broad Institute Genome Sequencing Platform"/>
            <person name="Russ C."/>
            <person name="Cuomo C."/>
            <person name="Shea T."/>
            <person name="Young S.K."/>
            <person name="Zeng Q."/>
            <person name="Koehrsen M."/>
            <person name="Haas B."/>
            <person name="Borodovsky M."/>
            <person name="Guigo R."/>
            <person name="Alvarado L."/>
            <person name="Berlin A."/>
            <person name="Bochicchio J."/>
            <person name="Borenstein D."/>
            <person name="Chapman S."/>
            <person name="Chen Z."/>
            <person name="Engels R."/>
            <person name="Freedman E."/>
            <person name="Gellesch M."/>
            <person name="Goldberg J."/>
            <person name="Griggs A."/>
            <person name="Gujja S."/>
            <person name="Heiman D."/>
            <person name="Hepburn T."/>
            <person name="Howarth C."/>
            <person name="Jen D."/>
            <person name="Larson L."/>
            <person name="Lewis B."/>
            <person name="Mehta T."/>
            <person name="Park D."/>
            <person name="Pearson M."/>
            <person name="Roberts A."/>
            <person name="Saif S."/>
            <person name="Shenoy N."/>
            <person name="Sisk P."/>
            <person name="Stolte C."/>
            <person name="Sykes S."/>
            <person name="Thomson T."/>
            <person name="Walk T."/>
            <person name="White J."/>
            <person name="Yandava C."/>
            <person name="Burger G."/>
            <person name="Gray M.W."/>
            <person name="Holland P.W.H."/>
            <person name="King N."/>
            <person name="Lang F.B.F."/>
            <person name="Roger A.J."/>
            <person name="Ruiz-Trillo I."/>
            <person name="Lander E."/>
            <person name="Nusbaum C."/>
        </authorList>
    </citation>
    <scope>NUCLEOTIDE SEQUENCE [LARGE SCALE GENOMIC DNA]</scope>
    <source>
        <strain evidence="10 11">DAOM BR117</strain>
    </source>
</reference>
<dbReference type="EMBL" id="KQ257450">
    <property type="protein sequence ID" value="KND04336.1"/>
    <property type="molecule type" value="Genomic_DNA"/>
</dbReference>
<feature type="domain" description="DNA mismatch repair proteins mutS family" evidence="9">
    <location>
        <begin position="1047"/>
        <end position="1063"/>
    </location>
</feature>
<feature type="region of interest" description="Disordered" evidence="8">
    <location>
        <begin position="1"/>
        <end position="131"/>
    </location>
</feature>
<comment type="similarity">
    <text evidence="1 6 7">Belongs to the DNA mismatch repair MutS family.</text>
</comment>
<feature type="compositionally biased region" description="Acidic residues" evidence="8">
    <location>
        <begin position="195"/>
        <end position="210"/>
    </location>
</feature>
<feature type="compositionally biased region" description="Polar residues" evidence="8">
    <location>
        <begin position="18"/>
        <end position="31"/>
    </location>
</feature>
<dbReference type="SUPFAM" id="SSF48334">
    <property type="entry name" value="DNA repair protein MutS, domain III"/>
    <property type="match status" value="1"/>
</dbReference>
<keyword evidence="2 6" id="KW-0547">Nucleotide-binding</keyword>
<dbReference type="PANTHER" id="PTHR11361">
    <property type="entry name" value="DNA MISMATCH REPAIR PROTEIN MUTS FAMILY MEMBER"/>
    <property type="match status" value="1"/>
</dbReference>
<dbReference type="Pfam" id="PF05190">
    <property type="entry name" value="MutS_IV"/>
    <property type="match status" value="1"/>
</dbReference>
<feature type="compositionally biased region" description="Low complexity" evidence="8">
    <location>
        <begin position="83"/>
        <end position="97"/>
    </location>
</feature>
<dbReference type="GeneID" id="27683819"/>
<dbReference type="FunCoup" id="A0A0L0HSJ5">
    <property type="interactions" value="736"/>
</dbReference>
<dbReference type="Gene3D" id="1.10.1420.10">
    <property type="match status" value="2"/>
</dbReference>
<proteinExistence type="inferred from homology"/>
<keyword evidence="4 6" id="KW-0067">ATP-binding</keyword>
<dbReference type="STRING" id="645134.A0A0L0HSJ5"/>
<dbReference type="PANTHER" id="PTHR11361:SF148">
    <property type="entry name" value="DNA MISMATCH REPAIR PROTEIN MSH6"/>
    <property type="match status" value="1"/>
</dbReference>
<dbReference type="SMART" id="SM00534">
    <property type="entry name" value="MUTSac"/>
    <property type="match status" value="1"/>
</dbReference>
<dbReference type="InterPro" id="IPR007860">
    <property type="entry name" value="DNA_mmatch_repair_MutS_con_dom"/>
</dbReference>
<dbReference type="Pfam" id="PF01624">
    <property type="entry name" value="MutS_I"/>
    <property type="match status" value="1"/>
</dbReference>
<dbReference type="Proteomes" id="UP000053201">
    <property type="component" value="Unassembled WGS sequence"/>
</dbReference>
<dbReference type="GO" id="GO:0043111">
    <property type="term" value="P:replication fork arrest"/>
    <property type="evidence" value="ECO:0007669"/>
    <property type="project" value="EnsemblFungi"/>
</dbReference>
<feature type="compositionally biased region" description="Basic and acidic residues" evidence="8">
    <location>
        <begin position="182"/>
        <end position="194"/>
    </location>
</feature>
<dbReference type="GO" id="GO:0043570">
    <property type="term" value="P:maintenance of DNA repeat elements"/>
    <property type="evidence" value="ECO:0007669"/>
    <property type="project" value="EnsemblFungi"/>
</dbReference>
<dbReference type="InterPro" id="IPR007861">
    <property type="entry name" value="DNA_mismatch_repair_MutS_clamp"/>
</dbReference>
<keyword evidence="3 6" id="KW-0227">DNA damage</keyword>
<dbReference type="OrthoDB" id="10252754at2759"/>
<keyword evidence="6 7" id="KW-0234">DNA repair</keyword>
<evidence type="ECO:0000259" key="9">
    <source>
        <dbReference type="PROSITE" id="PS00486"/>
    </source>
</evidence>
<dbReference type="InParanoid" id="A0A0L0HSJ5"/>
<dbReference type="Pfam" id="PF00488">
    <property type="entry name" value="MutS_V"/>
    <property type="match status" value="1"/>
</dbReference>
<dbReference type="Gene3D" id="3.30.420.110">
    <property type="entry name" value="MutS, connector domain"/>
    <property type="match status" value="1"/>
</dbReference>
<dbReference type="InterPro" id="IPR007695">
    <property type="entry name" value="DNA_mismatch_repair_MutS-lik_N"/>
</dbReference>
<dbReference type="SUPFAM" id="SSF53150">
    <property type="entry name" value="DNA repair protein MutS, domain II"/>
    <property type="match status" value="1"/>
</dbReference>
<evidence type="ECO:0000256" key="1">
    <source>
        <dbReference type="ARBA" id="ARBA00006271"/>
    </source>
</evidence>
<dbReference type="Gene3D" id="3.40.1170.10">
    <property type="entry name" value="DNA repair protein MutS, domain I"/>
    <property type="match status" value="1"/>
</dbReference>
<dbReference type="InterPro" id="IPR027417">
    <property type="entry name" value="P-loop_NTPase"/>
</dbReference>
<evidence type="ECO:0000256" key="4">
    <source>
        <dbReference type="ARBA" id="ARBA00022840"/>
    </source>
</evidence>
<dbReference type="GO" id="GO:0032137">
    <property type="term" value="F:guanine/thymine mispair binding"/>
    <property type="evidence" value="ECO:0007669"/>
    <property type="project" value="EnsemblFungi"/>
</dbReference>
<feature type="compositionally biased region" description="Basic and acidic residues" evidence="8">
    <location>
        <begin position="8"/>
        <end position="17"/>
    </location>
</feature>
<dbReference type="PROSITE" id="PS00486">
    <property type="entry name" value="DNA_MISMATCH_REPAIR_2"/>
    <property type="match status" value="1"/>
</dbReference>
<dbReference type="GO" id="GO:0036297">
    <property type="term" value="P:interstrand cross-link repair"/>
    <property type="evidence" value="ECO:0007669"/>
    <property type="project" value="EnsemblFungi"/>
</dbReference>
<dbReference type="GO" id="GO:0000400">
    <property type="term" value="F:four-way junction DNA binding"/>
    <property type="evidence" value="ECO:0007669"/>
    <property type="project" value="EnsemblFungi"/>
</dbReference>
<feature type="compositionally biased region" description="Polar residues" evidence="8">
    <location>
        <begin position="59"/>
        <end position="68"/>
    </location>
</feature>
<dbReference type="GO" id="GO:0032138">
    <property type="term" value="F:single base insertion or deletion binding"/>
    <property type="evidence" value="ECO:0007669"/>
    <property type="project" value="EnsemblFungi"/>
</dbReference>
<name>A0A0L0HSJ5_SPIPD</name>
<sequence length="1208" mass="136496">MPLNEQNTPRKREDMSRQSKTPRSQQTTLTSFFGVPKREVGTPTPRRGVAEVREHSSPVGRSSPSICPSPTPHNKDTVQRGQLLSPTLPKSSLSTPPATVLSSPSNRAPGRVSTGNSIINDTAQNDDPDDEDVVIGFRRRLRKRSSAVYIESDEEDTENVAHNGARASGKRLKLGDSDDEGDTWKPLEEKKDATDSEDGMEVDDVDDEEGVTPMKQAKTPKTPKTPARVNNAIPQARSASSAKLKDFSMTPSSVKKGSSFLSPLNSEKKKARAETFKQKNEDRYSWLLDIRDHEGRRPDDENYDPRTLLIPDAAWKSFTPFEKQFWEIKSTHWDTVVFFKKGKFYELYEKDADIGHQHFDLKLTDRVNMRMVGVPESSFDHWAAQFLAKGYKVAKVDQMETAVGKAMRDREKTTKTQDDKIIRRELKCILTTGTLVDAGLLTNDMGTYCMSIKERLDADHLPPSFGVAFVDTATSEFSLCSFDDDVERTRLETLIMQLKPKEVILEKGAFSKASARILKNNLRELQINMLVPDKEFWAHETVLDEIRGGKYFAGGEGESDGEQSWPAALKEAQPLALEALGGLLSYLRSLMIDKELVSARNFHTYDPIRHVGSLILDGQTLINLEIFENTSDGTDAGSLHKLLNHCDTPFGKRLFKRWLCHPLRSIPEINDRLNAIDDLNSIYGQQEKLQMSLRKLPDLERVISRIHAGTVRVREFLAALSAFRSIGDLMEEMKPFIDEFTSVRLKRIFESGMPDKLIESLDYFMKAFDHVTAAAAERIELHRGYDAVFDKACEAIEGIEEELEVHRQECEKKLKCKIKYKDMGKELFTMEVPKNTKVPRDWHIKSNTASVSRYWDPTVENLVRDFLEAREVKEEALRNIKTRLCAKFDSHYMDWLAVVKSIAELDCLMSLATCQRSIGEPRCRPEFVESETSILEIDEMRHPCITHGAVSDFIPNDLHFGGGDKSNMVLLTGPNMGGKSTLLRQTCIAVIMAQMGCYVPARRCRMTIFDRIFTRLGANDNILAGQSTFMVELAETCKIMREATPRSLVILDELGRGTSTFDGYAIAYAVLHHLITHVRCLGLFSTHYRMLTTEFADNSLITMKYMSFLTDEEKREVTFLYKLTDGSCPKSYGMNVASMAGVPIEIVEKADKIAASFQDSKEALGENAMERPEYRLTRLANFAELMAATKEPKNSFELVKTIWRGLRA</sequence>
<dbReference type="Pfam" id="PF05188">
    <property type="entry name" value="MutS_II"/>
    <property type="match status" value="1"/>
</dbReference>
<dbReference type="SMART" id="SM00533">
    <property type="entry name" value="MUTSd"/>
    <property type="match status" value="1"/>
</dbReference>
<dbReference type="InterPro" id="IPR045076">
    <property type="entry name" value="MutS"/>
</dbReference>
<dbReference type="RefSeq" id="XP_016612375.1">
    <property type="nucleotide sequence ID" value="XM_016748402.1"/>
</dbReference>
<evidence type="ECO:0000256" key="7">
    <source>
        <dbReference type="RuleBase" id="RU003756"/>
    </source>
</evidence>
<feature type="compositionally biased region" description="Basic and acidic residues" evidence="8">
    <location>
        <begin position="266"/>
        <end position="276"/>
    </location>
</feature>
<comment type="function">
    <text evidence="6 7">Component of the post-replicative DNA mismatch repair system (MMR).</text>
</comment>
<gene>
    <name evidence="10" type="ORF">SPPG_00067</name>
</gene>
<evidence type="ECO:0000256" key="6">
    <source>
        <dbReference type="PIRNR" id="PIRNR037677"/>
    </source>
</evidence>
<dbReference type="OMA" id="TPMMAQY"/>
<evidence type="ECO:0000256" key="2">
    <source>
        <dbReference type="ARBA" id="ARBA00022741"/>
    </source>
</evidence>
<dbReference type="InterPro" id="IPR017261">
    <property type="entry name" value="DNA_mismatch_repair_MutS/MSH"/>
</dbReference>
<accession>A0A0L0HSJ5</accession>
<dbReference type="NCBIfam" id="NF003810">
    <property type="entry name" value="PRK05399.1"/>
    <property type="match status" value="1"/>
</dbReference>
<dbReference type="InterPro" id="IPR007696">
    <property type="entry name" value="DNA_mismatch_repair_MutS_core"/>
</dbReference>
<evidence type="ECO:0000256" key="8">
    <source>
        <dbReference type="SAM" id="MobiDB-lite"/>
    </source>
</evidence>
<dbReference type="eggNOG" id="KOG0217">
    <property type="taxonomic scope" value="Eukaryota"/>
</dbReference>
<dbReference type="GO" id="GO:0000710">
    <property type="term" value="P:meiotic mismatch repair"/>
    <property type="evidence" value="ECO:0007669"/>
    <property type="project" value="EnsemblFungi"/>
</dbReference>
<feature type="compositionally biased region" description="Polar residues" evidence="8">
    <location>
        <begin position="249"/>
        <end position="265"/>
    </location>
</feature>
<dbReference type="GO" id="GO:0032301">
    <property type="term" value="C:MutSalpha complex"/>
    <property type="evidence" value="ECO:0007669"/>
    <property type="project" value="EnsemblFungi"/>
</dbReference>
<dbReference type="PIRSF" id="PIRSF037677">
    <property type="entry name" value="DNA_mis_repair_Msh6"/>
    <property type="match status" value="1"/>
</dbReference>
<dbReference type="AlphaFoldDB" id="A0A0L0HSJ5"/>
<feature type="compositionally biased region" description="Low complexity" evidence="8">
    <location>
        <begin position="211"/>
        <end position="226"/>
    </location>
</feature>
<dbReference type="Gene3D" id="3.40.50.300">
    <property type="entry name" value="P-loop containing nucleotide triphosphate hydrolases"/>
    <property type="match status" value="1"/>
</dbReference>
<dbReference type="InterPro" id="IPR036678">
    <property type="entry name" value="MutS_con_dom_sf"/>
</dbReference>
<evidence type="ECO:0000313" key="10">
    <source>
        <dbReference type="EMBL" id="KND04336.1"/>
    </source>
</evidence>
<evidence type="ECO:0000313" key="11">
    <source>
        <dbReference type="Proteomes" id="UP000053201"/>
    </source>
</evidence>
<keyword evidence="11" id="KW-1185">Reference proteome</keyword>
<organism evidence="10 11">
    <name type="scientific">Spizellomyces punctatus (strain DAOM BR117)</name>
    <dbReference type="NCBI Taxonomy" id="645134"/>
    <lineage>
        <taxon>Eukaryota</taxon>
        <taxon>Fungi</taxon>
        <taxon>Fungi incertae sedis</taxon>
        <taxon>Chytridiomycota</taxon>
        <taxon>Chytridiomycota incertae sedis</taxon>
        <taxon>Chytridiomycetes</taxon>
        <taxon>Spizellomycetales</taxon>
        <taxon>Spizellomycetaceae</taxon>
        <taxon>Spizellomyces</taxon>
    </lineage>
</organism>
<dbReference type="GO" id="GO:0016887">
    <property type="term" value="F:ATP hydrolysis activity"/>
    <property type="evidence" value="ECO:0007669"/>
    <property type="project" value="EnsemblFungi"/>
</dbReference>